<reference evidence="5 6" key="1">
    <citation type="submission" date="2016-11" db="EMBL/GenBank/DDBJ databases">
        <authorList>
            <person name="Jaros S."/>
            <person name="Januszkiewicz K."/>
            <person name="Wedrychowicz H."/>
        </authorList>
    </citation>
    <scope>NUCLEOTIDE SEQUENCE [LARGE SCALE GENOMIC DNA]</scope>
    <source>
        <strain evidence="5 6">DSM 15930</strain>
    </source>
</reference>
<dbReference type="Pfam" id="PF00015">
    <property type="entry name" value="MCPsignal"/>
    <property type="match status" value="1"/>
</dbReference>
<keyword evidence="1 2" id="KW-0807">Transducer</keyword>
<organism evidence="5 6">
    <name type="scientific">Anaerosporobacter mobilis DSM 15930</name>
    <dbReference type="NCBI Taxonomy" id="1120996"/>
    <lineage>
        <taxon>Bacteria</taxon>
        <taxon>Bacillati</taxon>
        <taxon>Bacillota</taxon>
        <taxon>Clostridia</taxon>
        <taxon>Lachnospirales</taxon>
        <taxon>Lachnospiraceae</taxon>
        <taxon>Anaerosporobacter</taxon>
    </lineage>
</organism>
<keyword evidence="3" id="KW-1133">Transmembrane helix</keyword>
<accession>A0A1M7JSK5</accession>
<dbReference type="GO" id="GO:0007165">
    <property type="term" value="P:signal transduction"/>
    <property type="evidence" value="ECO:0007669"/>
    <property type="project" value="UniProtKB-KW"/>
</dbReference>
<dbReference type="AlphaFoldDB" id="A0A1M7JSK5"/>
<dbReference type="SMART" id="SM00283">
    <property type="entry name" value="MA"/>
    <property type="match status" value="1"/>
</dbReference>
<dbReference type="PROSITE" id="PS50111">
    <property type="entry name" value="CHEMOTAXIS_TRANSDUC_2"/>
    <property type="match status" value="1"/>
</dbReference>
<evidence type="ECO:0000256" key="1">
    <source>
        <dbReference type="ARBA" id="ARBA00023224"/>
    </source>
</evidence>
<sequence>MKKLLYRNLIIVVVSVLLLIVMTVGKYGISSQTLISIVCLMLGLIVSIGIYYSRLILDQKAIGMLWIISVCAIAYSVVIGGSSTAFVTLYVTLAMAASYFSCKIVKLYFIPVGILVVIIGIIMPEAIEGSEGTTILGAVSKGLLFTFTGYVIYLATKRGEDMVKESALMLQNLSENKKVAAQVAMSLSNSLEQTTGEVHTMAREANHIQLSTEQMREAVGSMTQAVVTVNEKIGDAVVVVDRNYELANKLDERFKEVTNAVQEGNEGANDVKTSLDDMGNTVQSAQEATGILLEEMSRITGILDEINSIASQTNLLSLNASIEAARAGEHGRGFAVVADEIRSLSEESAKASTNIHNIIVKLSSTVELVSERTTKGAEAARIGVAKMDELMKLLYNINRNANAAEDVVQEEYQLIHEIKQNFELINGEIEALVACSEENDAMITSISENITIHNKAINNCSIEIDKIDKITNKLTEVSEKN</sequence>
<feature type="transmembrane region" description="Helical" evidence="3">
    <location>
        <begin position="6"/>
        <end position="27"/>
    </location>
</feature>
<dbReference type="STRING" id="1120996.SAMN02746066_02383"/>
<dbReference type="RefSeq" id="WP_073287932.1">
    <property type="nucleotide sequence ID" value="NZ_FRCP01000012.1"/>
</dbReference>
<dbReference type="GO" id="GO:0016020">
    <property type="term" value="C:membrane"/>
    <property type="evidence" value="ECO:0007669"/>
    <property type="project" value="InterPro"/>
</dbReference>
<feature type="transmembrane region" description="Helical" evidence="3">
    <location>
        <begin position="105"/>
        <end position="123"/>
    </location>
</feature>
<dbReference type="PANTHER" id="PTHR32089">
    <property type="entry name" value="METHYL-ACCEPTING CHEMOTAXIS PROTEIN MCPB"/>
    <property type="match status" value="1"/>
</dbReference>
<evidence type="ECO:0000313" key="6">
    <source>
        <dbReference type="Proteomes" id="UP000184038"/>
    </source>
</evidence>
<feature type="transmembrane region" description="Helical" evidence="3">
    <location>
        <begin position="64"/>
        <end position="93"/>
    </location>
</feature>
<name>A0A1M7JSK5_9FIRM</name>
<dbReference type="Gene3D" id="1.10.287.950">
    <property type="entry name" value="Methyl-accepting chemotaxis protein"/>
    <property type="match status" value="1"/>
</dbReference>
<feature type="transmembrane region" description="Helical" evidence="3">
    <location>
        <begin position="34"/>
        <end position="52"/>
    </location>
</feature>
<dbReference type="Proteomes" id="UP000184038">
    <property type="component" value="Unassembled WGS sequence"/>
</dbReference>
<protein>
    <submittedName>
        <fullName evidence="5">Methyl-accepting chemotaxis protein</fullName>
    </submittedName>
</protein>
<keyword evidence="3" id="KW-0472">Membrane</keyword>
<proteinExistence type="predicted"/>
<feature type="transmembrane region" description="Helical" evidence="3">
    <location>
        <begin position="135"/>
        <end position="155"/>
    </location>
</feature>
<dbReference type="PANTHER" id="PTHR32089:SF112">
    <property type="entry name" value="LYSOZYME-LIKE PROTEIN-RELATED"/>
    <property type="match status" value="1"/>
</dbReference>
<keyword evidence="6" id="KW-1185">Reference proteome</keyword>
<gene>
    <name evidence="5" type="ORF">SAMN02746066_02383</name>
</gene>
<evidence type="ECO:0000256" key="2">
    <source>
        <dbReference type="PROSITE-ProRule" id="PRU00284"/>
    </source>
</evidence>
<evidence type="ECO:0000256" key="3">
    <source>
        <dbReference type="SAM" id="Phobius"/>
    </source>
</evidence>
<dbReference type="EMBL" id="FRCP01000012">
    <property type="protein sequence ID" value="SHM55891.1"/>
    <property type="molecule type" value="Genomic_DNA"/>
</dbReference>
<dbReference type="SUPFAM" id="SSF58104">
    <property type="entry name" value="Methyl-accepting chemotaxis protein (MCP) signaling domain"/>
    <property type="match status" value="1"/>
</dbReference>
<dbReference type="InterPro" id="IPR004089">
    <property type="entry name" value="MCPsignal_dom"/>
</dbReference>
<evidence type="ECO:0000259" key="4">
    <source>
        <dbReference type="PROSITE" id="PS50111"/>
    </source>
</evidence>
<keyword evidence="3" id="KW-0812">Transmembrane</keyword>
<evidence type="ECO:0000313" key="5">
    <source>
        <dbReference type="EMBL" id="SHM55891.1"/>
    </source>
</evidence>
<dbReference type="OrthoDB" id="2542987at2"/>
<feature type="domain" description="Methyl-accepting transducer" evidence="4">
    <location>
        <begin position="197"/>
        <end position="447"/>
    </location>
</feature>